<dbReference type="Proteomes" id="UP000307440">
    <property type="component" value="Unassembled WGS sequence"/>
</dbReference>
<dbReference type="GO" id="GO:0016787">
    <property type="term" value="F:hydrolase activity"/>
    <property type="evidence" value="ECO:0007669"/>
    <property type="project" value="UniProtKB-KW"/>
</dbReference>
<feature type="domain" description="Carboxylesterase type B" evidence="4">
    <location>
        <begin position="170"/>
        <end position="617"/>
    </location>
</feature>
<dbReference type="InterPro" id="IPR002018">
    <property type="entry name" value="CarbesteraseB"/>
</dbReference>
<sequence length="678" mass="73969">MLLTVVLWLAFCLKPVLSATSPYDLGTGLHFLLQNDLNWHTTFEHNGSIVLDRVFSNDQAIQACQKLNESLLPVTGIYFESDIRLLLSYLAHQGHDPRQGFWVGSSRNICSAISLRDGIHWVPCDTRLKGLCSQSAPYRTNKETDPRSEFHIDVRSQGTVFTGTRDKLSFRFLGIPYAEPFQRFTYSKVHAGTSPISALQYGPACAQSSGGSENCLFLNVYTPYLPLNGEISQGLKPVMVWIHGGGFTGGDASNSIYDGGNLVSRGDVVVVNMNYCLGTLGFLALDDGITNGNFGIADVITALQWVQKHIASFGGDPNLVTILGNSAGAGAVRALIAAKPAFGLFKGAIAHSSLGGFGYATAYARYYTIQQQFEGYAKPLIVNVGCGNATDVLACLRELPAQTLLNAPNPPRYIVVDGEYITTDELKLDGSGPAADAHVMFGWTRDDGSDFIGAFPTDNTTALEKLTGAGLDVTVARRALYSGLFPLPVGPNPAWNLFNQTTRISTDGQFLCVNQATLSAAAKNGVFRSVYAYQFDRTFGGWEPLPGTCNPPAAPGYPRGDPKLPYFRCHDGDLPYTNGNIGQLSRPFRDWDDLVMEQLSVDIWTSFARTFNPNPSAEFLEARGYHNTSLVLRRGGRWNSVTPGNRLPLKLIDVPFRDSKWLEVPQCEVLGYPLTMYG</sequence>
<feature type="chain" id="PRO_5023160347" description="Carboxylic ester hydrolase" evidence="3">
    <location>
        <begin position="19"/>
        <end position="678"/>
    </location>
</feature>
<dbReference type="InterPro" id="IPR029058">
    <property type="entry name" value="AB_hydrolase_fold"/>
</dbReference>
<dbReference type="PANTHER" id="PTHR43142">
    <property type="entry name" value="CARBOXYLIC ESTER HYDROLASE"/>
    <property type="match status" value="1"/>
</dbReference>
<protein>
    <recommendedName>
        <fullName evidence="3">Carboxylic ester hydrolase</fullName>
        <ecNumber evidence="3">3.1.1.-</ecNumber>
    </recommendedName>
</protein>
<comment type="similarity">
    <text evidence="1 3">Belongs to the type-B carboxylesterase/lipase family.</text>
</comment>
<dbReference type="Pfam" id="PF00135">
    <property type="entry name" value="COesterase"/>
    <property type="match status" value="1"/>
</dbReference>
<evidence type="ECO:0000259" key="4">
    <source>
        <dbReference type="Pfam" id="PF00135"/>
    </source>
</evidence>
<evidence type="ECO:0000313" key="6">
    <source>
        <dbReference type="Proteomes" id="UP000307440"/>
    </source>
</evidence>
<evidence type="ECO:0000313" key="5">
    <source>
        <dbReference type="EMBL" id="TFK25421.1"/>
    </source>
</evidence>
<keyword evidence="3" id="KW-0732">Signal</keyword>
<dbReference type="InterPro" id="IPR019826">
    <property type="entry name" value="Carboxylesterase_B_AS"/>
</dbReference>
<reference evidence="5 6" key="1">
    <citation type="journal article" date="2019" name="Nat. Ecol. Evol.">
        <title>Megaphylogeny resolves global patterns of mushroom evolution.</title>
        <authorList>
            <person name="Varga T."/>
            <person name="Krizsan K."/>
            <person name="Foldi C."/>
            <person name="Dima B."/>
            <person name="Sanchez-Garcia M."/>
            <person name="Sanchez-Ramirez S."/>
            <person name="Szollosi G.J."/>
            <person name="Szarkandi J.G."/>
            <person name="Papp V."/>
            <person name="Albert L."/>
            <person name="Andreopoulos W."/>
            <person name="Angelini C."/>
            <person name="Antonin V."/>
            <person name="Barry K.W."/>
            <person name="Bougher N.L."/>
            <person name="Buchanan P."/>
            <person name="Buyck B."/>
            <person name="Bense V."/>
            <person name="Catcheside P."/>
            <person name="Chovatia M."/>
            <person name="Cooper J."/>
            <person name="Damon W."/>
            <person name="Desjardin D."/>
            <person name="Finy P."/>
            <person name="Geml J."/>
            <person name="Haridas S."/>
            <person name="Hughes K."/>
            <person name="Justo A."/>
            <person name="Karasinski D."/>
            <person name="Kautmanova I."/>
            <person name="Kiss B."/>
            <person name="Kocsube S."/>
            <person name="Kotiranta H."/>
            <person name="LaButti K.M."/>
            <person name="Lechner B.E."/>
            <person name="Liimatainen K."/>
            <person name="Lipzen A."/>
            <person name="Lukacs Z."/>
            <person name="Mihaltcheva S."/>
            <person name="Morgado L.N."/>
            <person name="Niskanen T."/>
            <person name="Noordeloos M.E."/>
            <person name="Ohm R.A."/>
            <person name="Ortiz-Santana B."/>
            <person name="Ovrebo C."/>
            <person name="Racz N."/>
            <person name="Riley R."/>
            <person name="Savchenko A."/>
            <person name="Shiryaev A."/>
            <person name="Soop K."/>
            <person name="Spirin V."/>
            <person name="Szebenyi C."/>
            <person name="Tomsovsky M."/>
            <person name="Tulloss R.E."/>
            <person name="Uehling J."/>
            <person name="Grigoriev I.V."/>
            <person name="Vagvolgyi C."/>
            <person name="Papp T."/>
            <person name="Martin F.M."/>
            <person name="Miettinen O."/>
            <person name="Hibbett D.S."/>
            <person name="Nagy L.G."/>
        </authorList>
    </citation>
    <scope>NUCLEOTIDE SEQUENCE [LARGE SCALE GENOMIC DNA]</scope>
    <source>
        <strain evidence="5 6">CBS 121175</strain>
    </source>
</reference>
<dbReference type="AlphaFoldDB" id="A0A5C3KXP6"/>
<accession>A0A5C3KXP6</accession>
<name>A0A5C3KXP6_COPMA</name>
<keyword evidence="2 3" id="KW-0378">Hydrolase</keyword>
<gene>
    <name evidence="5" type="ORF">FA15DRAFT_668494</name>
</gene>
<dbReference type="SUPFAM" id="SSF53474">
    <property type="entry name" value="alpha/beta-Hydrolases"/>
    <property type="match status" value="1"/>
</dbReference>
<dbReference type="PROSITE" id="PS00122">
    <property type="entry name" value="CARBOXYLESTERASE_B_1"/>
    <property type="match status" value="1"/>
</dbReference>
<feature type="signal peptide" evidence="3">
    <location>
        <begin position="1"/>
        <end position="18"/>
    </location>
</feature>
<evidence type="ECO:0000256" key="2">
    <source>
        <dbReference type="ARBA" id="ARBA00022801"/>
    </source>
</evidence>
<dbReference type="STRING" id="230819.A0A5C3KXP6"/>
<dbReference type="PANTHER" id="PTHR43142:SF3">
    <property type="entry name" value="PUTATIVE (AFU_ORTHOLOGUE AFUA_3G09070)-RELATED"/>
    <property type="match status" value="1"/>
</dbReference>
<evidence type="ECO:0000256" key="3">
    <source>
        <dbReference type="RuleBase" id="RU361235"/>
    </source>
</evidence>
<dbReference type="EMBL" id="ML210186">
    <property type="protein sequence ID" value="TFK25421.1"/>
    <property type="molecule type" value="Genomic_DNA"/>
</dbReference>
<proteinExistence type="inferred from homology"/>
<evidence type="ECO:0000256" key="1">
    <source>
        <dbReference type="ARBA" id="ARBA00005964"/>
    </source>
</evidence>
<keyword evidence="6" id="KW-1185">Reference proteome</keyword>
<dbReference type="EC" id="3.1.1.-" evidence="3"/>
<dbReference type="OrthoDB" id="408631at2759"/>
<organism evidence="5 6">
    <name type="scientific">Coprinopsis marcescibilis</name>
    <name type="common">Agaric fungus</name>
    <name type="synonym">Psathyrella marcescibilis</name>
    <dbReference type="NCBI Taxonomy" id="230819"/>
    <lineage>
        <taxon>Eukaryota</taxon>
        <taxon>Fungi</taxon>
        <taxon>Dikarya</taxon>
        <taxon>Basidiomycota</taxon>
        <taxon>Agaricomycotina</taxon>
        <taxon>Agaricomycetes</taxon>
        <taxon>Agaricomycetidae</taxon>
        <taxon>Agaricales</taxon>
        <taxon>Agaricineae</taxon>
        <taxon>Psathyrellaceae</taxon>
        <taxon>Coprinopsis</taxon>
    </lineage>
</organism>
<dbReference type="Gene3D" id="3.40.50.1820">
    <property type="entry name" value="alpha/beta hydrolase"/>
    <property type="match status" value="1"/>
</dbReference>